<keyword evidence="1" id="KW-0812">Transmembrane</keyword>
<evidence type="ECO:0000313" key="3">
    <source>
        <dbReference type="EMBL" id="RMO57180.1"/>
    </source>
</evidence>
<name>A0A0N8RED1_PSEA0</name>
<keyword evidence="1" id="KW-0472">Membrane</keyword>
<dbReference type="Proteomes" id="UP000050490">
    <property type="component" value="Unassembled WGS sequence"/>
</dbReference>
<accession>A0A0N8RED1</accession>
<dbReference type="EMBL" id="LJQI01000425">
    <property type="protein sequence ID" value="KPX20055.1"/>
    <property type="molecule type" value="Genomic_DNA"/>
</dbReference>
<evidence type="ECO:0000313" key="5">
    <source>
        <dbReference type="Proteomes" id="UP000275613"/>
    </source>
</evidence>
<dbReference type="AlphaFoldDB" id="A0A0N8RED1"/>
<sequence length="255" mass="28937">MSRLCGMSMGVVGRFINKCRKRDFVKLRLSGFLLSNLFKTEPQLNSRGVKGLHRLAFHAIQVTDSRSHAMLKGFVSKDYAVLVIIASLVVILLLGVGFTSRPSDWAGWMQAIGLIVGLMVAVAVPAIQRKQEAEQARKQVRDREVGYARRMQYLCGELSELQGRISLNLTHLRATDRHSLKYTLQDYLHRLFESHKQDLNDDRVVLAHELRQVANDLIDELDSGRTDRVVFMALEKRLQKLAHRCQVNAAMAERG</sequence>
<dbReference type="PATRIC" id="fig|129137.4.peg.6292"/>
<evidence type="ECO:0000313" key="4">
    <source>
        <dbReference type="Proteomes" id="UP000050490"/>
    </source>
</evidence>
<keyword evidence="1" id="KW-1133">Transmembrane helix</keyword>
<evidence type="ECO:0000256" key="1">
    <source>
        <dbReference type="SAM" id="Phobius"/>
    </source>
</evidence>
<feature type="transmembrane region" description="Helical" evidence="1">
    <location>
        <begin position="105"/>
        <end position="127"/>
    </location>
</feature>
<comment type="caution">
    <text evidence="2">The sequence shown here is derived from an EMBL/GenBank/DDBJ whole genome shotgun (WGS) entry which is preliminary data.</text>
</comment>
<evidence type="ECO:0000313" key="2">
    <source>
        <dbReference type="EMBL" id="KPX20055.1"/>
    </source>
</evidence>
<proteinExistence type="predicted"/>
<feature type="transmembrane region" description="Helical" evidence="1">
    <location>
        <begin position="79"/>
        <end position="99"/>
    </location>
</feature>
<organism evidence="2 4">
    <name type="scientific">Pseudomonas amygdali pv. eriobotryae</name>
    <dbReference type="NCBI Taxonomy" id="129137"/>
    <lineage>
        <taxon>Bacteria</taxon>
        <taxon>Pseudomonadati</taxon>
        <taxon>Pseudomonadota</taxon>
        <taxon>Gammaproteobacteria</taxon>
        <taxon>Pseudomonadales</taxon>
        <taxon>Pseudomonadaceae</taxon>
        <taxon>Pseudomonas</taxon>
        <taxon>Pseudomonas amygdali</taxon>
    </lineage>
</organism>
<reference evidence="2 4" key="1">
    <citation type="submission" date="2015-09" db="EMBL/GenBank/DDBJ databases">
        <title>Genome announcement of multiple Pseudomonas syringae strains.</title>
        <authorList>
            <person name="Thakur S."/>
            <person name="Wang P.W."/>
            <person name="Gong Y."/>
            <person name="Weir B.S."/>
            <person name="Guttman D.S."/>
        </authorList>
    </citation>
    <scope>NUCLEOTIDE SEQUENCE [LARGE SCALE GENOMIC DNA]</scope>
    <source>
        <strain evidence="2 4">ICMP4455</strain>
    </source>
</reference>
<gene>
    <name evidence="2" type="ORF">ALO70_100342</name>
    <name evidence="3" type="ORF">ALQ39_100407</name>
</gene>
<reference evidence="3 5" key="2">
    <citation type="submission" date="2018-08" db="EMBL/GenBank/DDBJ databases">
        <title>Recombination of ecologically and evolutionarily significant loci maintains genetic cohesion in the Pseudomonas syringae species complex.</title>
        <authorList>
            <person name="Dillon M."/>
            <person name="Thakur S."/>
            <person name="Almeida R.N.D."/>
            <person name="Weir B.S."/>
            <person name="Guttman D.S."/>
        </authorList>
    </citation>
    <scope>NUCLEOTIDE SEQUENCE [LARGE SCALE GENOMIC DNA]</scope>
    <source>
        <strain evidence="3 5">ICMP 4316</strain>
    </source>
</reference>
<dbReference type="EMBL" id="RBPV01000266">
    <property type="protein sequence ID" value="RMO57180.1"/>
    <property type="molecule type" value="Genomic_DNA"/>
</dbReference>
<protein>
    <submittedName>
        <fullName evidence="2">Uncharacterized protein</fullName>
    </submittedName>
</protein>
<dbReference type="Proteomes" id="UP000275613">
    <property type="component" value="Unassembled WGS sequence"/>
</dbReference>